<dbReference type="SUPFAM" id="SSF53850">
    <property type="entry name" value="Periplasmic binding protein-like II"/>
    <property type="match status" value="1"/>
</dbReference>
<evidence type="ECO:0000313" key="2">
    <source>
        <dbReference type="EMBL" id="KAL2817011.1"/>
    </source>
</evidence>
<protein>
    <recommendedName>
        <fullName evidence="1">PBP domain-containing protein</fullName>
    </recommendedName>
</protein>
<evidence type="ECO:0000313" key="3">
    <source>
        <dbReference type="Proteomes" id="UP001610335"/>
    </source>
</evidence>
<dbReference type="Proteomes" id="UP001610335">
    <property type="component" value="Unassembled WGS sequence"/>
</dbReference>
<feature type="domain" description="PBP" evidence="1">
    <location>
        <begin position="300"/>
        <end position="534"/>
    </location>
</feature>
<organism evidence="2 3">
    <name type="scientific">Aspergillus cavernicola</name>
    <dbReference type="NCBI Taxonomy" id="176166"/>
    <lineage>
        <taxon>Eukaryota</taxon>
        <taxon>Fungi</taxon>
        <taxon>Dikarya</taxon>
        <taxon>Ascomycota</taxon>
        <taxon>Pezizomycotina</taxon>
        <taxon>Eurotiomycetes</taxon>
        <taxon>Eurotiomycetidae</taxon>
        <taxon>Eurotiales</taxon>
        <taxon>Aspergillaceae</taxon>
        <taxon>Aspergillus</taxon>
        <taxon>Aspergillus subgen. Nidulantes</taxon>
    </lineage>
</organism>
<keyword evidence="3" id="KW-1185">Reference proteome</keyword>
<dbReference type="Gene3D" id="3.40.190.10">
    <property type="entry name" value="Periplasmic binding protein-like II"/>
    <property type="match status" value="2"/>
</dbReference>
<dbReference type="Pfam" id="PF12849">
    <property type="entry name" value="PBP_like_2"/>
    <property type="match status" value="1"/>
</dbReference>
<dbReference type="PANTHER" id="PTHR37945">
    <property type="entry name" value="EXTRACELLULAR TUNGSTATE BINDING PROTEIN"/>
    <property type="match status" value="1"/>
</dbReference>
<sequence>MSFYQLAVVDHECYLLLTDGSVKQYIRDGKENWKEIITKNGNNIQIAARNVLGIRQRNGDLWTQDSRRVTKSIGNNAAKLWADNNKFWQWQQDSGKLYYERPETNGKWEYYGTKPLTKDLVFVRGVGIFHLAEDGKISQHDIADNWNTISSSTTNKAIAADRNSLYTLDGTKVEVWSGKSWTKIDGNPINTQIAGGDAGLFLRQKNGAIWRYDGSEKKWSRIFGEATGTFDSVHIAAASSAYRVNSKGEIFIYRDNERWDRIKGEDPHPSPPTHTGVEPAAVYNGGYGNTAQILLRIGNGAAGQSGLIEALANAYINSKVAKGDQPFRIAWYKSDTTESINYLKDGTADLAITYTEAAENLAIEQGIAVAPRHYIFREHFLLAGPHSNPAKLDPKADILHQISTLYTAAEAGNTTPPVRFLSRYDKSATSIKDSELWIKIGQIPWAMKYSNWYHQFIAYPIQALSAAATLQEYTLTDFGTYLSVDETVRKQLTIFKRGQDDPTDLLLMPAHLLVGANAQDLTLAKDFAAWATGKEGQAVIANFTKISQKVYSPAP</sequence>
<proteinExistence type="predicted"/>
<dbReference type="PANTHER" id="PTHR37945:SF1">
    <property type="entry name" value="EXTRACELLULAR TUNGSTATE BINDING PROTEIN"/>
    <property type="match status" value="1"/>
</dbReference>
<reference evidence="2 3" key="1">
    <citation type="submission" date="2024-07" db="EMBL/GenBank/DDBJ databases">
        <title>Section-level genome sequencing and comparative genomics of Aspergillus sections Usti and Cavernicolus.</title>
        <authorList>
            <consortium name="Lawrence Berkeley National Laboratory"/>
            <person name="Nybo J.L."/>
            <person name="Vesth T.C."/>
            <person name="Theobald S."/>
            <person name="Frisvad J.C."/>
            <person name="Larsen T.O."/>
            <person name="Kjaerboelling I."/>
            <person name="Rothschild-Mancinelli K."/>
            <person name="Lyhne E.K."/>
            <person name="Kogle M.E."/>
            <person name="Barry K."/>
            <person name="Clum A."/>
            <person name="Na H."/>
            <person name="Ledsgaard L."/>
            <person name="Lin J."/>
            <person name="Lipzen A."/>
            <person name="Kuo A."/>
            <person name="Riley R."/>
            <person name="Mondo S."/>
            <person name="LaButti K."/>
            <person name="Haridas S."/>
            <person name="Pangalinan J."/>
            <person name="Salamov A.A."/>
            <person name="Simmons B.A."/>
            <person name="Magnuson J.K."/>
            <person name="Chen J."/>
            <person name="Drula E."/>
            <person name="Henrissat B."/>
            <person name="Wiebenga A."/>
            <person name="Lubbers R.J."/>
            <person name="Gomes A.C."/>
            <person name="Makela M.R."/>
            <person name="Stajich J."/>
            <person name="Grigoriev I.V."/>
            <person name="Mortensen U.H."/>
            <person name="De vries R.P."/>
            <person name="Baker S.E."/>
            <person name="Andersen M.R."/>
        </authorList>
    </citation>
    <scope>NUCLEOTIDE SEQUENCE [LARGE SCALE GENOMIC DNA]</scope>
    <source>
        <strain evidence="2 3">CBS 600.67</strain>
    </source>
</reference>
<comment type="caution">
    <text evidence="2">The sequence shown here is derived from an EMBL/GenBank/DDBJ whole genome shotgun (WGS) entry which is preliminary data.</text>
</comment>
<name>A0ABR4HNG2_9EURO</name>
<evidence type="ECO:0000259" key="1">
    <source>
        <dbReference type="Pfam" id="PF12849"/>
    </source>
</evidence>
<dbReference type="EMBL" id="JBFXLS010000096">
    <property type="protein sequence ID" value="KAL2817011.1"/>
    <property type="molecule type" value="Genomic_DNA"/>
</dbReference>
<gene>
    <name evidence="2" type="ORF">BDW59DRAFT_182353</name>
</gene>
<accession>A0ABR4HNG2</accession>
<dbReference type="InterPro" id="IPR052738">
    <property type="entry name" value="ABC-Tungstate_binding"/>
</dbReference>
<dbReference type="InterPro" id="IPR024370">
    <property type="entry name" value="PBP_domain"/>
</dbReference>